<proteinExistence type="predicted"/>
<keyword evidence="2" id="KW-1185">Reference proteome</keyword>
<reference evidence="1" key="1">
    <citation type="submission" date="2019-04" db="EMBL/GenBank/DDBJ databases">
        <title>Genome assembly of Zosterops borbonicus 15179.</title>
        <authorList>
            <person name="Leroy T."/>
            <person name="Anselmetti Y."/>
            <person name="Tilak M.-K."/>
            <person name="Nabholz B."/>
        </authorList>
    </citation>
    <scope>NUCLEOTIDE SEQUENCE</scope>
    <source>
        <strain evidence="1">HGM_15179</strain>
        <tissue evidence="1">Muscle</tissue>
    </source>
</reference>
<evidence type="ECO:0000313" key="2">
    <source>
        <dbReference type="Proteomes" id="UP000796761"/>
    </source>
</evidence>
<organism evidence="1 2">
    <name type="scientific">Zosterops borbonicus</name>
    <dbReference type="NCBI Taxonomy" id="364589"/>
    <lineage>
        <taxon>Eukaryota</taxon>
        <taxon>Metazoa</taxon>
        <taxon>Chordata</taxon>
        <taxon>Craniata</taxon>
        <taxon>Vertebrata</taxon>
        <taxon>Euteleostomi</taxon>
        <taxon>Archelosauria</taxon>
        <taxon>Archosauria</taxon>
        <taxon>Dinosauria</taxon>
        <taxon>Saurischia</taxon>
        <taxon>Theropoda</taxon>
        <taxon>Coelurosauria</taxon>
        <taxon>Aves</taxon>
        <taxon>Neognathae</taxon>
        <taxon>Neoaves</taxon>
        <taxon>Telluraves</taxon>
        <taxon>Australaves</taxon>
        <taxon>Passeriformes</taxon>
        <taxon>Sylvioidea</taxon>
        <taxon>Zosteropidae</taxon>
        <taxon>Zosterops</taxon>
    </lineage>
</organism>
<dbReference type="AlphaFoldDB" id="A0A8K1LLK9"/>
<dbReference type="Proteomes" id="UP000796761">
    <property type="component" value="Unassembled WGS sequence"/>
</dbReference>
<evidence type="ECO:0000313" key="1">
    <source>
        <dbReference type="EMBL" id="TRZ18078.1"/>
    </source>
</evidence>
<name>A0A8K1LLK9_9PASS</name>
<comment type="caution">
    <text evidence="1">The sequence shown here is derived from an EMBL/GenBank/DDBJ whole genome shotgun (WGS) entry which is preliminary data.</text>
</comment>
<dbReference type="EMBL" id="SWJQ01000236">
    <property type="protein sequence ID" value="TRZ18078.1"/>
    <property type="molecule type" value="Genomic_DNA"/>
</dbReference>
<feature type="non-terminal residue" evidence="1">
    <location>
        <position position="1"/>
    </location>
</feature>
<sequence>QKNQAWTTRRLSTYAILKAAGSDQNGGREGKKFHGLRFPVSLLKSRLKTLCLFICSSYKNSFTLLCIFCSAFPMTRLLDCLKK</sequence>
<protein>
    <submittedName>
        <fullName evidence="1">Uncharacterized protein</fullName>
    </submittedName>
</protein>
<feature type="non-terminal residue" evidence="1">
    <location>
        <position position="83"/>
    </location>
</feature>
<gene>
    <name evidence="1" type="ORF">HGM15179_009033</name>
</gene>
<accession>A0A8K1LLK9</accession>